<evidence type="ECO:0000256" key="5">
    <source>
        <dbReference type="SAM" id="MobiDB-lite"/>
    </source>
</evidence>
<name>A0ABR3K5L4_TRISP</name>
<keyword evidence="4" id="KW-0560">Oxidoreductase</keyword>
<keyword evidence="10" id="KW-1185">Reference proteome</keyword>
<evidence type="ECO:0000256" key="4">
    <source>
        <dbReference type="RuleBase" id="RU003426"/>
    </source>
</evidence>
<evidence type="ECO:0000256" key="2">
    <source>
        <dbReference type="ARBA" id="ARBA00008785"/>
    </source>
</evidence>
<dbReference type="PANTHER" id="PTHR23406:SF90">
    <property type="entry name" value="MALIC ENZYME-RELATED"/>
    <property type="match status" value="1"/>
</dbReference>
<feature type="domain" description="Malic enzyme N-terminal" evidence="8">
    <location>
        <begin position="748"/>
        <end position="931"/>
    </location>
</feature>
<feature type="transmembrane region" description="Helical" evidence="6">
    <location>
        <begin position="167"/>
        <end position="191"/>
    </location>
</feature>
<protein>
    <recommendedName>
        <fullName evidence="4">Malic enzyme</fullName>
    </recommendedName>
</protein>
<evidence type="ECO:0000313" key="10">
    <source>
        <dbReference type="Proteomes" id="UP001558632"/>
    </source>
</evidence>
<dbReference type="Pfam" id="PF03949">
    <property type="entry name" value="Malic_M"/>
    <property type="match status" value="1"/>
</dbReference>
<accession>A0ABR3K5L4</accession>
<evidence type="ECO:0000256" key="6">
    <source>
        <dbReference type="SAM" id="Phobius"/>
    </source>
</evidence>
<keyword evidence="6" id="KW-1133">Transmembrane helix</keyword>
<dbReference type="EMBL" id="JBEUSY010000482">
    <property type="protein sequence ID" value="KAL1229711.1"/>
    <property type="molecule type" value="Genomic_DNA"/>
</dbReference>
<dbReference type="Proteomes" id="UP001558632">
    <property type="component" value="Unassembled WGS sequence"/>
</dbReference>
<sequence length="1261" mass="141978">MFYNALSTSNKEQTGYVSVSNSNRIQVNLECQSRLMAIHIRFNSSITPWFTDWIVVGDSNRPECRIKGDGSLEYLIEIPLHGDQCGTVKIAPNTFETFIGVKKTPNLILDGDDLLKTRCVYGAPQIQQPVIPSLPATQRQAVLPFLTEPTPFEVTARTNISASFSQIYLITGISLLLIGLCVLYACLYYCFRRRQRKNKQNKTQRLLVSGPEIISRPDSSMAAESSRKSVMTPSWWAPSAPKDVDNSVPAALISHDYMLSISNNGSIKGPLSTSSADDTFMPSLKEPAERLTVISGGGQQRFYATASQATTAKTFPITTTPPPLPTSVTNAISNDNNKQNSIVKRLSVLYSVIDRKKKRKRNAQSEEYSSSAISETNDYARSVSEIYASPAEVTSLHPDRVPEFSRTKYQESELAKQILLEDLANAVRRLCMASRHCMTVFSQVDIDRWENLVRQNRKFQELLLKPDFESSYEHLSNLPDYKDKFNSNQWALIVQALNEIFDRRRLAQAEDSNDQLLNLHHDSVRSSARLFTRDSFRRVQREMETLSDNNHHLEEKGGEGVINSNSSLHDPKPAPSPLPSGGVRSNRELFSNIPNLGTYHESLFGRQSVSRETCKQVEQQATWDKKISIPFHCTLAHCTSQPHQSYYLIIILVPYYENLSLSSQAENVLEFNQPTKFSHCKTRGWDVLQNPRFNKGLAFTITERQALGIHGLLPPKTLSADEQAHRVEMNLDALPNDLSRYVALSSLQDRNEKLFYRILCKNIEKYMPVVYTPTVGLACQQFGIIFQKPKGVYVTIYDNSVERIDNILCAWNETDIRAIVVTDGERILGLGDLGAYGIGIPVGKLSLYVALAGVQPNWCLPVVLDVGTDNEDLIKDPYYTGCKQKRVRGEKYDQFIDNFFQAVTRRFGQSCLIQFEDFANKNAFRLLEKYKNQYCTFNDDIQGTASVIVAGLLVGAKIANKPLKDQRFLFFGAGEAAIGIARLLCMALQKEGLNFEEAKKRIWMIDINGLLVKNRKDLTSHEAQFAQDQSNMQGLEEIVDFVKPTALIGAAAVSGAFNKSIIEKMTALNERPIIFALSNPTSRAECTAEEAFVHSKGRVIFASGSPFGKVEYEGRTYHPGQGNNSYIFPGVALGAICCTSRHIPDEIFLVAAEVLAGMTSERHIQEGRVYPPINTIPEISVKIAAAVAEYCYEKGLALRYPEPHDKEEYIRRQMYSYDYDSYVPDFYALDKLIFARLLLNRNPNLDCENWLKKYLLLIINK</sequence>
<dbReference type="SUPFAM" id="SSF53223">
    <property type="entry name" value="Aminoacid dehydrogenase-like, N-terminal domain"/>
    <property type="match status" value="1"/>
</dbReference>
<dbReference type="PANTHER" id="PTHR23406">
    <property type="entry name" value="MALIC ENZYME-RELATED"/>
    <property type="match status" value="1"/>
</dbReference>
<dbReference type="CDD" id="cd05312">
    <property type="entry name" value="NAD_bind_1_malic_enz"/>
    <property type="match status" value="1"/>
</dbReference>
<keyword evidence="6" id="KW-0812">Transmembrane</keyword>
<evidence type="ECO:0000259" key="8">
    <source>
        <dbReference type="SMART" id="SM01274"/>
    </source>
</evidence>
<dbReference type="InterPro" id="IPR012302">
    <property type="entry name" value="Malic_NAD-bd"/>
</dbReference>
<organism evidence="9 10">
    <name type="scientific">Trichinella spiralis</name>
    <name type="common">Trichina worm</name>
    <dbReference type="NCBI Taxonomy" id="6334"/>
    <lineage>
        <taxon>Eukaryota</taxon>
        <taxon>Metazoa</taxon>
        <taxon>Ecdysozoa</taxon>
        <taxon>Nematoda</taxon>
        <taxon>Enoplea</taxon>
        <taxon>Dorylaimia</taxon>
        <taxon>Trichinellida</taxon>
        <taxon>Trichinellidae</taxon>
        <taxon>Trichinella</taxon>
    </lineage>
</organism>
<keyword evidence="6" id="KW-0472">Membrane</keyword>
<evidence type="ECO:0000313" key="9">
    <source>
        <dbReference type="EMBL" id="KAL1229711.1"/>
    </source>
</evidence>
<dbReference type="SMART" id="SM01274">
    <property type="entry name" value="malic"/>
    <property type="match status" value="1"/>
</dbReference>
<gene>
    <name evidence="9" type="ORF">TSPI_07523</name>
</gene>
<feature type="region of interest" description="Disordered" evidence="5">
    <location>
        <begin position="544"/>
        <end position="582"/>
    </location>
</feature>
<dbReference type="Gene3D" id="3.40.50.10380">
    <property type="entry name" value="Malic enzyme, N-terminal domain"/>
    <property type="match status" value="1"/>
</dbReference>
<dbReference type="InterPro" id="IPR046346">
    <property type="entry name" value="Aminoacid_DH-like_N_sf"/>
</dbReference>
<comment type="cofactor">
    <cofactor evidence="1">
        <name>Mn(2+)</name>
        <dbReference type="ChEBI" id="CHEBI:29035"/>
    </cofactor>
</comment>
<evidence type="ECO:0000256" key="3">
    <source>
        <dbReference type="ARBA" id="ARBA00022723"/>
    </source>
</evidence>
<proteinExistence type="inferred from homology"/>
<dbReference type="SUPFAM" id="SSF51735">
    <property type="entry name" value="NAD(P)-binding Rossmann-fold domains"/>
    <property type="match status" value="1"/>
</dbReference>
<reference evidence="9 10" key="1">
    <citation type="submission" date="2024-07" db="EMBL/GenBank/DDBJ databases">
        <title>Enhanced genomic and transcriptomic resources for Trichinella pseudospiralis and T. spiralis underpin the discovery of pronounced molecular differences between stages and species.</title>
        <authorList>
            <person name="Pasi K.K."/>
            <person name="La Rosa G."/>
            <person name="Gomez-Morales M.A."/>
            <person name="Tosini F."/>
            <person name="Sumanam S."/>
            <person name="Young N.D."/>
            <person name="Chang B.C."/>
            <person name="Robin G.B."/>
        </authorList>
    </citation>
    <scope>NUCLEOTIDE SEQUENCE [LARGE SCALE GENOMIC DNA]</scope>
    <source>
        <strain evidence="9">ISS534</strain>
    </source>
</reference>
<dbReference type="InterPro" id="IPR012301">
    <property type="entry name" value="Malic_N_dom"/>
</dbReference>
<dbReference type="NCBIfam" id="NF010052">
    <property type="entry name" value="PRK13529.1"/>
    <property type="match status" value="1"/>
</dbReference>
<dbReference type="InterPro" id="IPR001891">
    <property type="entry name" value="Malic_OxRdtase"/>
</dbReference>
<dbReference type="Gene3D" id="3.40.50.720">
    <property type="entry name" value="NAD(P)-binding Rossmann-like Domain"/>
    <property type="match status" value="1"/>
</dbReference>
<dbReference type="InterPro" id="IPR036291">
    <property type="entry name" value="NAD(P)-bd_dom_sf"/>
</dbReference>
<feature type="domain" description="Malic enzyme NAD-binding" evidence="7">
    <location>
        <begin position="941"/>
        <end position="1192"/>
    </location>
</feature>
<dbReference type="SMART" id="SM00919">
    <property type="entry name" value="Malic_M"/>
    <property type="match status" value="1"/>
</dbReference>
<comment type="caution">
    <text evidence="9">The sequence shown here is derived from an EMBL/GenBank/DDBJ whole genome shotgun (WGS) entry which is preliminary data.</text>
</comment>
<dbReference type="InterPro" id="IPR015884">
    <property type="entry name" value="Malic_enzyme_CS"/>
</dbReference>
<feature type="compositionally biased region" description="Basic and acidic residues" evidence="5">
    <location>
        <begin position="544"/>
        <end position="558"/>
    </location>
</feature>
<dbReference type="PRINTS" id="PR00072">
    <property type="entry name" value="MALOXRDTASE"/>
</dbReference>
<dbReference type="InterPro" id="IPR037062">
    <property type="entry name" value="Malic_N_dom_sf"/>
</dbReference>
<keyword evidence="3 4" id="KW-0479">Metal-binding</keyword>
<comment type="similarity">
    <text evidence="2 4">Belongs to the malic enzymes family.</text>
</comment>
<evidence type="ECO:0000259" key="7">
    <source>
        <dbReference type="SMART" id="SM00919"/>
    </source>
</evidence>
<dbReference type="PROSITE" id="PS00331">
    <property type="entry name" value="MALIC_ENZYMES"/>
    <property type="match status" value="1"/>
</dbReference>
<dbReference type="Pfam" id="PF00390">
    <property type="entry name" value="malic"/>
    <property type="match status" value="1"/>
</dbReference>
<evidence type="ECO:0000256" key="1">
    <source>
        <dbReference type="ARBA" id="ARBA00001936"/>
    </source>
</evidence>